<accession>A0AA92V8C4</accession>
<name>A0AA92V8C4_9BACT</name>
<keyword evidence="1" id="KW-1133">Transmembrane helix</keyword>
<feature type="transmembrane region" description="Helical" evidence="1">
    <location>
        <begin position="35"/>
        <end position="56"/>
    </location>
</feature>
<dbReference type="EMBL" id="QROP01000053">
    <property type="protein sequence ID" value="RHL33923.1"/>
    <property type="molecule type" value="Genomic_DNA"/>
</dbReference>
<evidence type="ECO:0000313" key="3">
    <source>
        <dbReference type="Proteomes" id="UP000283672"/>
    </source>
</evidence>
<keyword evidence="1" id="KW-0472">Membrane</keyword>
<dbReference type="RefSeq" id="WP_118416992.1">
    <property type="nucleotide sequence ID" value="NZ_QROP01000053.1"/>
</dbReference>
<protein>
    <submittedName>
        <fullName evidence="2">Uncharacterized protein</fullName>
    </submittedName>
</protein>
<organism evidence="2 3">
    <name type="scientific">Segatella copri</name>
    <dbReference type="NCBI Taxonomy" id="165179"/>
    <lineage>
        <taxon>Bacteria</taxon>
        <taxon>Pseudomonadati</taxon>
        <taxon>Bacteroidota</taxon>
        <taxon>Bacteroidia</taxon>
        <taxon>Bacteroidales</taxon>
        <taxon>Prevotellaceae</taxon>
        <taxon>Segatella</taxon>
    </lineage>
</organism>
<keyword evidence="1" id="KW-0812">Transmembrane</keyword>
<evidence type="ECO:0000313" key="2">
    <source>
        <dbReference type="EMBL" id="RHL33923.1"/>
    </source>
</evidence>
<dbReference type="Proteomes" id="UP000283672">
    <property type="component" value="Unassembled WGS sequence"/>
</dbReference>
<sequence>MKKFKLLYVVFFILWVVYGLYLVCKLDWTFFDVKMLTIVAAILFTLTALLYSILLYKRHYRKSVYISCGVEDKEKLDYIINIMPKCVKVEDTLTLDSGEHLMSSLKDKIGKSTFCFMIIGQKMTKLQRLEHSTMKNLGKECVPIVVDKEYELKTFKNIVPVFLKDKKMKDKLIDILLKKSIFI</sequence>
<proteinExistence type="predicted"/>
<dbReference type="AlphaFoldDB" id="A0AA92V8C4"/>
<feature type="transmembrane region" description="Helical" evidence="1">
    <location>
        <begin position="7"/>
        <end position="23"/>
    </location>
</feature>
<gene>
    <name evidence="2" type="ORF">DW026_13580</name>
</gene>
<comment type="caution">
    <text evidence="2">The sequence shown here is derived from an EMBL/GenBank/DDBJ whole genome shotgun (WGS) entry which is preliminary data.</text>
</comment>
<evidence type="ECO:0000256" key="1">
    <source>
        <dbReference type="SAM" id="Phobius"/>
    </source>
</evidence>
<reference evidence="2 3" key="1">
    <citation type="submission" date="2018-08" db="EMBL/GenBank/DDBJ databases">
        <title>A genome reference for cultivated species of the human gut microbiota.</title>
        <authorList>
            <person name="Zou Y."/>
            <person name="Xue W."/>
            <person name="Luo G."/>
        </authorList>
    </citation>
    <scope>NUCLEOTIDE SEQUENCE [LARGE SCALE GENOMIC DNA]</scope>
    <source>
        <strain evidence="2 3">AF38-11</strain>
    </source>
</reference>